<proteinExistence type="predicted"/>
<gene>
    <name evidence="1" type="ORF">L2672_10860</name>
</gene>
<sequence length="258" mass="28913">MNNVIIDSNTHKNIKVCTGHGKKFGENIHFVPVIADELRSLMLEFPCCLLKNNHTGQFGLHALLGFEPGENLFLTDHGWKSQYIPLHIRRQPFMVGRIGEATDTPSAENTVLTIDMDSLRVKQAADDENAQALFDDKKQPTSYLTSMSKMVFELSQGIQRTEHFIQVLADNDLIEAIQLNVTLNKISAEGESHSEDAKVETETKNFDGLYVINEKKLASLSGDLLAQFHQNGYLQACHLMMASMGQIQKLIQLRNSQA</sequence>
<evidence type="ECO:0000313" key="1">
    <source>
        <dbReference type="EMBL" id="MCL1143196.1"/>
    </source>
</evidence>
<dbReference type="InterPro" id="IPR010836">
    <property type="entry name" value="SapC"/>
</dbReference>
<organism evidence="1 2">
    <name type="scientific">Shewanella gaetbuli</name>
    <dbReference type="NCBI Taxonomy" id="220752"/>
    <lineage>
        <taxon>Bacteria</taxon>
        <taxon>Pseudomonadati</taxon>
        <taxon>Pseudomonadota</taxon>
        <taxon>Gammaproteobacteria</taxon>
        <taxon>Alteromonadales</taxon>
        <taxon>Shewanellaceae</taxon>
        <taxon>Shewanella</taxon>
    </lineage>
</organism>
<keyword evidence="2" id="KW-1185">Reference proteome</keyword>
<accession>A0A9X1ZVM7</accession>
<dbReference type="RefSeq" id="WP_248995875.1">
    <property type="nucleotide sequence ID" value="NZ_JAKIKP010000007.1"/>
</dbReference>
<reference evidence="1" key="1">
    <citation type="submission" date="2022-01" db="EMBL/GenBank/DDBJ databases">
        <title>Whole genome-based taxonomy of the Shewanellaceae.</title>
        <authorList>
            <person name="Martin-Rodriguez A.J."/>
        </authorList>
    </citation>
    <scope>NUCLEOTIDE SEQUENCE</scope>
    <source>
        <strain evidence="1">DSM 16422</strain>
    </source>
</reference>
<dbReference type="Proteomes" id="UP001139333">
    <property type="component" value="Unassembled WGS sequence"/>
</dbReference>
<dbReference type="AlphaFoldDB" id="A0A9X1ZVM7"/>
<name>A0A9X1ZVM7_9GAMM</name>
<dbReference type="EMBL" id="JAKIKP010000007">
    <property type="protein sequence ID" value="MCL1143196.1"/>
    <property type="molecule type" value="Genomic_DNA"/>
</dbReference>
<protein>
    <submittedName>
        <fullName evidence="1">SapC family protein</fullName>
    </submittedName>
</protein>
<comment type="caution">
    <text evidence="1">The sequence shown here is derived from an EMBL/GenBank/DDBJ whole genome shotgun (WGS) entry which is preliminary data.</text>
</comment>
<dbReference type="Pfam" id="PF07277">
    <property type="entry name" value="SapC"/>
    <property type="match status" value="1"/>
</dbReference>
<evidence type="ECO:0000313" key="2">
    <source>
        <dbReference type="Proteomes" id="UP001139333"/>
    </source>
</evidence>